<sequence>MPRHDSDEEEKRIIWERILQAAMRHHGRTKEYGMQKVISADTGPEGTAGYVGTAAVSKWSKWKSKPERDTLRKLADIYGVPLNWLQGREGADLPKDMGPPDALLRQAASITEAVVKELLPEGTTNEFINVMKRAHELLLEGKNEEAAGWQLFLEFSQKKQETKGENRHPDGSADG</sequence>
<evidence type="ECO:0000313" key="2">
    <source>
        <dbReference type="EMBL" id="MCZ0926482.1"/>
    </source>
</evidence>
<organism evidence="2 3">
    <name type="scientific">Vreelandella janggokensis</name>
    <dbReference type="NCBI Taxonomy" id="370767"/>
    <lineage>
        <taxon>Bacteria</taxon>
        <taxon>Pseudomonadati</taxon>
        <taxon>Pseudomonadota</taxon>
        <taxon>Gammaproteobacteria</taxon>
        <taxon>Oceanospirillales</taxon>
        <taxon>Halomonadaceae</taxon>
        <taxon>Vreelandella</taxon>
    </lineage>
</organism>
<proteinExistence type="predicted"/>
<dbReference type="CDD" id="cd00093">
    <property type="entry name" value="HTH_XRE"/>
    <property type="match status" value="1"/>
</dbReference>
<evidence type="ECO:0000259" key="1">
    <source>
        <dbReference type="PROSITE" id="PS50943"/>
    </source>
</evidence>
<dbReference type="RefSeq" id="WP_268901313.1">
    <property type="nucleotide sequence ID" value="NZ_JAKNQT010000001.1"/>
</dbReference>
<dbReference type="Proteomes" id="UP001321125">
    <property type="component" value="Unassembled WGS sequence"/>
</dbReference>
<keyword evidence="3" id="KW-1185">Reference proteome</keyword>
<dbReference type="EMBL" id="JAKNQU010000002">
    <property type="protein sequence ID" value="MCZ0926482.1"/>
    <property type="molecule type" value="Genomic_DNA"/>
</dbReference>
<accession>A0ABT4IU07</accession>
<dbReference type="PROSITE" id="PS50943">
    <property type="entry name" value="HTH_CROC1"/>
    <property type="match status" value="1"/>
</dbReference>
<name>A0ABT4IU07_9GAMM</name>
<evidence type="ECO:0000313" key="3">
    <source>
        <dbReference type="Proteomes" id="UP001321125"/>
    </source>
</evidence>
<reference evidence="2 3" key="1">
    <citation type="submission" date="2022-02" db="EMBL/GenBank/DDBJ databases">
        <title>Study of halophilic communities from a Mexican lake.</title>
        <authorList>
            <person name="Hernandez-Soto L.M."/>
            <person name="Martinez-Abarca F."/>
            <person name="Ramirez-Saad H.C."/>
            <person name="Aguirre-Garrido J.F."/>
        </authorList>
    </citation>
    <scope>NUCLEOTIDE SEQUENCE [LARGE SCALE GENOMIC DNA]</scope>
    <source>
        <strain evidence="2 3">Hjan13</strain>
    </source>
</reference>
<dbReference type="InterPro" id="IPR001387">
    <property type="entry name" value="Cro/C1-type_HTH"/>
</dbReference>
<gene>
    <name evidence="2" type="ORF">L0635_05215</name>
</gene>
<dbReference type="Gene3D" id="1.10.260.40">
    <property type="entry name" value="lambda repressor-like DNA-binding domains"/>
    <property type="match status" value="1"/>
</dbReference>
<feature type="domain" description="HTH cro/C1-type" evidence="1">
    <location>
        <begin position="63"/>
        <end position="85"/>
    </location>
</feature>
<comment type="caution">
    <text evidence="2">The sequence shown here is derived from an EMBL/GenBank/DDBJ whole genome shotgun (WGS) entry which is preliminary data.</text>
</comment>
<dbReference type="InterPro" id="IPR010982">
    <property type="entry name" value="Lambda_DNA-bd_dom_sf"/>
</dbReference>
<protein>
    <recommendedName>
        <fullName evidence="1">HTH cro/C1-type domain-containing protein</fullName>
    </recommendedName>
</protein>